<dbReference type="Gene3D" id="3.90.1720.10">
    <property type="entry name" value="endopeptidase domain like (from Nostoc punctiforme)"/>
    <property type="match status" value="1"/>
</dbReference>
<dbReference type="InterPro" id="IPR038765">
    <property type="entry name" value="Papain-like_cys_pep_sf"/>
</dbReference>
<keyword evidence="6" id="KW-1133">Transmembrane helix</keyword>
<protein>
    <submittedName>
        <fullName evidence="8">Glycoside hydrolase</fullName>
    </submittedName>
</protein>
<dbReference type="GO" id="GO:0008234">
    <property type="term" value="F:cysteine-type peptidase activity"/>
    <property type="evidence" value="ECO:0007669"/>
    <property type="project" value="UniProtKB-KW"/>
</dbReference>
<accession>A0A5N5VZ11</accession>
<comment type="similarity">
    <text evidence="1">Belongs to the peptidase C40 family.</text>
</comment>
<feature type="coiled-coil region" evidence="5">
    <location>
        <begin position="110"/>
        <end position="172"/>
    </location>
</feature>
<dbReference type="Gene3D" id="6.10.250.3150">
    <property type="match status" value="1"/>
</dbReference>
<name>A0A5N5VZ11_STRMB</name>
<keyword evidence="4" id="KW-0788">Thiol protease</keyword>
<evidence type="ECO:0000256" key="2">
    <source>
        <dbReference type="ARBA" id="ARBA00022670"/>
    </source>
</evidence>
<evidence type="ECO:0000256" key="6">
    <source>
        <dbReference type="SAM" id="Phobius"/>
    </source>
</evidence>
<dbReference type="Pfam" id="PF00877">
    <property type="entry name" value="NLPC_P60"/>
    <property type="match status" value="1"/>
</dbReference>
<evidence type="ECO:0000256" key="1">
    <source>
        <dbReference type="ARBA" id="ARBA00007074"/>
    </source>
</evidence>
<dbReference type="EMBL" id="VOKX01000117">
    <property type="protein sequence ID" value="KAB7834131.1"/>
    <property type="molecule type" value="Genomic_DNA"/>
</dbReference>
<evidence type="ECO:0000313" key="9">
    <source>
        <dbReference type="Proteomes" id="UP000327000"/>
    </source>
</evidence>
<dbReference type="Proteomes" id="UP000327000">
    <property type="component" value="Unassembled WGS sequence"/>
</dbReference>
<organism evidence="8 9">
    <name type="scientific">Streptomyces mobaraensis</name>
    <name type="common">Streptoverticillium mobaraense</name>
    <dbReference type="NCBI Taxonomy" id="35621"/>
    <lineage>
        <taxon>Bacteria</taxon>
        <taxon>Bacillati</taxon>
        <taxon>Actinomycetota</taxon>
        <taxon>Actinomycetes</taxon>
        <taxon>Kitasatosporales</taxon>
        <taxon>Streptomycetaceae</taxon>
        <taxon>Streptomyces</taxon>
    </lineage>
</organism>
<feature type="transmembrane region" description="Helical" evidence="6">
    <location>
        <begin position="74"/>
        <end position="95"/>
    </location>
</feature>
<evidence type="ECO:0000256" key="4">
    <source>
        <dbReference type="ARBA" id="ARBA00022807"/>
    </source>
</evidence>
<dbReference type="PANTHER" id="PTHR47359:SF3">
    <property type="entry name" value="NLP_P60 DOMAIN-CONTAINING PROTEIN-RELATED"/>
    <property type="match status" value="1"/>
</dbReference>
<keyword evidence="2" id="KW-0645">Protease</keyword>
<dbReference type="InterPro" id="IPR051794">
    <property type="entry name" value="PG_Endopeptidase_C40"/>
</dbReference>
<proteinExistence type="inferred from homology"/>
<dbReference type="AlphaFoldDB" id="A0A5N5VZ11"/>
<dbReference type="SUPFAM" id="SSF54001">
    <property type="entry name" value="Cysteine proteinases"/>
    <property type="match status" value="1"/>
</dbReference>
<dbReference type="GO" id="GO:0006508">
    <property type="term" value="P:proteolysis"/>
    <property type="evidence" value="ECO:0007669"/>
    <property type="project" value="UniProtKB-KW"/>
</dbReference>
<dbReference type="InterPro" id="IPR000064">
    <property type="entry name" value="NLP_P60_dom"/>
</dbReference>
<evidence type="ECO:0000256" key="3">
    <source>
        <dbReference type="ARBA" id="ARBA00022801"/>
    </source>
</evidence>
<comment type="caution">
    <text evidence="8">The sequence shown here is derived from an EMBL/GenBank/DDBJ whole genome shotgun (WGS) entry which is preliminary data.</text>
</comment>
<evidence type="ECO:0000259" key="7">
    <source>
        <dbReference type="PROSITE" id="PS51935"/>
    </source>
</evidence>
<keyword evidence="9" id="KW-1185">Reference proteome</keyword>
<keyword evidence="6" id="KW-0812">Transmembrane</keyword>
<dbReference type="PANTHER" id="PTHR47359">
    <property type="entry name" value="PEPTIDOGLYCAN DL-ENDOPEPTIDASE CWLO"/>
    <property type="match status" value="1"/>
</dbReference>
<sequence>MNRASAGFRTTVTQISVGWAAPVTRSVPRVAACEDVAFESRRYPVGRNGGAVGGVGRDVAGGARTGRPEHRTPVFRRVVVATAVVCAAVTAGAALPQAAWADPAPPTKSLEEVHQEVEALYRKAESATDAYNAADEQSRLQEKNVGDLTKQVSAAQERVRELKDRVGELARTQYRTGGLAPSTRLFLARSPEEFLDALDTTRRGQDATRRLLTETESAKAELEKYVKAADERWKRLKDERKKKDEAKKEIEARLDAAKKLESRLEEKERERLRQIEEEKARQAQRTWLASDALKGVSLKDAGSATEIGRRAVAFATAQIGKDYVWGAVGPDTYDCSGLTSRAWATAGLGIPRTSQEQWRQLPKVDVRDMRPGDLIIYFSDASHVAMYVGDGMMVHAPRPGRQVTMAGAGSMPILGVVRPGA</sequence>
<reference evidence="8 9" key="1">
    <citation type="journal article" date="2019" name="Microb. Cell Fact.">
        <title>Exploring novel herbicidin analogues by transcriptional regulator overexpression and MS/MS molecular networking.</title>
        <authorList>
            <person name="Shi Y."/>
            <person name="Gu R."/>
            <person name="Li Y."/>
            <person name="Wang X."/>
            <person name="Ren W."/>
            <person name="Li X."/>
            <person name="Wang L."/>
            <person name="Xie Y."/>
            <person name="Hong B."/>
        </authorList>
    </citation>
    <scope>NUCLEOTIDE SEQUENCE [LARGE SCALE GENOMIC DNA]</scope>
    <source>
        <strain evidence="8 9">US-43</strain>
    </source>
</reference>
<keyword evidence="5" id="KW-0175">Coiled coil</keyword>
<dbReference type="PROSITE" id="PS51935">
    <property type="entry name" value="NLPC_P60"/>
    <property type="match status" value="1"/>
</dbReference>
<dbReference type="OrthoDB" id="5177647at2"/>
<keyword evidence="3 8" id="KW-0378">Hydrolase</keyword>
<keyword evidence="6" id="KW-0472">Membrane</keyword>
<gene>
    <name evidence="8" type="ORF">FRZ00_31250</name>
</gene>
<feature type="domain" description="NlpC/P60" evidence="7">
    <location>
        <begin position="305"/>
        <end position="421"/>
    </location>
</feature>
<evidence type="ECO:0000256" key="5">
    <source>
        <dbReference type="SAM" id="Coils"/>
    </source>
</evidence>
<evidence type="ECO:0000313" key="8">
    <source>
        <dbReference type="EMBL" id="KAB7834131.1"/>
    </source>
</evidence>
<feature type="coiled-coil region" evidence="5">
    <location>
        <begin position="212"/>
        <end position="285"/>
    </location>
</feature>